<dbReference type="InterPro" id="IPR005571">
    <property type="entry name" value="RNA_pol_Rpb5_N"/>
</dbReference>
<dbReference type="SUPFAM" id="SSF55287">
    <property type="entry name" value="RPB5-like RNA polymerase subunit"/>
    <property type="match status" value="2"/>
</dbReference>
<evidence type="ECO:0000313" key="8">
    <source>
        <dbReference type="Proteomes" id="UP000242715"/>
    </source>
</evidence>
<comment type="subcellular location">
    <subcellularLocation>
        <location evidence="1">Nucleus</location>
    </subcellularLocation>
</comment>
<evidence type="ECO:0000259" key="5">
    <source>
        <dbReference type="Pfam" id="PF01191"/>
    </source>
</evidence>
<dbReference type="OrthoDB" id="1359290at2759"/>
<dbReference type="Pfam" id="PF03871">
    <property type="entry name" value="RNA_pol_Rpb5_N"/>
    <property type="match status" value="1"/>
</dbReference>
<dbReference type="InterPro" id="IPR036710">
    <property type="entry name" value="RNA_pol_Rpb5_N_sf"/>
</dbReference>
<evidence type="ECO:0000256" key="3">
    <source>
        <dbReference type="ARBA" id="ARBA00023242"/>
    </source>
</evidence>
<evidence type="ECO:0000313" key="7">
    <source>
        <dbReference type="EMBL" id="GAU42945.1"/>
    </source>
</evidence>
<dbReference type="GO" id="GO:0003677">
    <property type="term" value="F:DNA binding"/>
    <property type="evidence" value="ECO:0007669"/>
    <property type="project" value="InterPro"/>
</dbReference>
<protein>
    <recommendedName>
        <fullName evidence="9">DNA-directed RNA polymerases I, II, and III subunit RPABC1</fullName>
    </recommendedName>
</protein>
<dbReference type="Proteomes" id="UP000242715">
    <property type="component" value="Unassembled WGS sequence"/>
</dbReference>
<dbReference type="PANTHER" id="PTHR10535">
    <property type="entry name" value="DNA-DIRECTED RNA POLYMERASES I, II, AND III SUBUNIT RPABC1"/>
    <property type="match status" value="1"/>
</dbReference>
<dbReference type="GO" id="GO:0006362">
    <property type="term" value="P:transcription elongation by RNA polymerase I"/>
    <property type="evidence" value="ECO:0007669"/>
    <property type="project" value="TreeGrafter"/>
</dbReference>
<gene>
    <name evidence="7" type="ORF">TSUD_142820</name>
</gene>
<dbReference type="EMBL" id="DF973949">
    <property type="protein sequence ID" value="GAU42945.1"/>
    <property type="molecule type" value="Genomic_DNA"/>
</dbReference>
<comment type="similarity">
    <text evidence="4">Belongs to the archaeal Rpo5/eukaryotic RPB5 RNA polymerase subunit family.</text>
</comment>
<feature type="domain" description="RNA polymerase subunit H/Rpb5 C-terminal" evidence="5">
    <location>
        <begin position="196"/>
        <end position="229"/>
    </location>
</feature>
<name>A0A2Z6P3Y6_TRISU</name>
<reference evidence="8" key="1">
    <citation type="journal article" date="2017" name="Front. Plant Sci.">
        <title>Climate Clever Clovers: New Paradigm to Reduce the Environmental Footprint of Ruminants by Breeding Low Methanogenic Forages Utilizing Haplotype Variation.</title>
        <authorList>
            <person name="Kaur P."/>
            <person name="Appels R."/>
            <person name="Bayer P.E."/>
            <person name="Keeble-Gagnere G."/>
            <person name="Wang J."/>
            <person name="Hirakawa H."/>
            <person name="Shirasawa K."/>
            <person name="Vercoe P."/>
            <person name="Stefanova K."/>
            <person name="Durmic Z."/>
            <person name="Nichols P."/>
            <person name="Revell C."/>
            <person name="Isobe S.N."/>
            <person name="Edwards D."/>
            <person name="Erskine W."/>
        </authorList>
    </citation>
    <scope>NUCLEOTIDE SEQUENCE [LARGE SCALE GENOMIC DNA]</scope>
    <source>
        <strain evidence="8">cv. Daliak</strain>
    </source>
</reference>
<dbReference type="InterPro" id="IPR000783">
    <property type="entry name" value="RNA_pol_subH/Rpb5_C"/>
</dbReference>
<evidence type="ECO:0008006" key="9">
    <source>
        <dbReference type="Google" id="ProtNLM"/>
    </source>
</evidence>
<dbReference type="InterPro" id="IPR014381">
    <property type="entry name" value="Arch_Rpo5/euc_Rpb5"/>
</dbReference>
<evidence type="ECO:0000259" key="6">
    <source>
        <dbReference type="Pfam" id="PF03871"/>
    </source>
</evidence>
<dbReference type="InterPro" id="IPR035913">
    <property type="entry name" value="RPB5-like_sf"/>
</dbReference>
<dbReference type="PANTHER" id="PTHR10535:SF0">
    <property type="entry name" value="DNA-DIRECTED RNA POLYMERASES I, II, AND III SUBUNIT RPABC1"/>
    <property type="match status" value="1"/>
</dbReference>
<dbReference type="Gene3D" id="3.40.1340.10">
    <property type="entry name" value="RNA polymerase, Rpb5, N-terminal domain"/>
    <property type="match status" value="1"/>
</dbReference>
<organism evidence="7 8">
    <name type="scientific">Trifolium subterraneum</name>
    <name type="common">Subterranean clover</name>
    <dbReference type="NCBI Taxonomy" id="3900"/>
    <lineage>
        <taxon>Eukaryota</taxon>
        <taxon>Viridiplantae</taxon>
        <taxon>Streptophyta</taxon>
        <taxon>Embryophyta</taxon>
        <taxon>Tracheophyta</taxon>
        <taxon>Spermatophyta</taxon>
        <taxon>Magnoliopsida</taxon>
        <taxon>eudicotyledons</taxon>
        <taxon>Gunneridae</taxon>
        <taxon>Pentapetalae</taxon>
        <taxon>rosids</taxon>
        <taxon>fabids</taxon>
        <taxon>Fabales</taxon>
        <taxon>Fabaceae</taxon>
        <taxon>Papilionoideae</taxon>
        <taxon>50 kb inversion clade</taxon>
        <taxon>NPAAA clade</taxon>
        <taxon>Hologalegina</taxon>
        <taxon>IRL clade</taxon>
        <taxon>Trifolieae</taxon>
        <taxon>Trifolium</taxon>
    </lineage>
</organism>
<dbReference type="GO" id="GO:0005666">
    <property type="term" value="C:RNA polymerase III complex"/>
    <property type="evidence" value="ECO:0007669"/>
    <property type="project" value="TreeGrafter"/>
</dbReference>
<feature type="domain" description="RNA polymerase Rpb5 N-terminal" evidence="6">
    <location>
        <begin position="1"/>
        <end position="70"/>
    </location>
</feature>
<accession>A0A2Z6P3Y6</accession>
<dbReference type="GO" id="GO:0003899">
    <property type="term" value="F:DNA-directed RNA polymerase activity"/>
    <property type="evidence" value="ECO:0007669"/>
    <property type="project" value="InterPro"/>
</dbReference>
<dbReference type="Pfam" id="PF01191">
    <property type="entry name" value="RNA_pol_Rpb5_C"/>
    <property type="match status" value="2"/>
</dbReference>
<keyword evidence="3" id="KW-0539">Nucleus</keyword>
<dbReference type="GO" id="GO:0005665">
    <property type="term" value="C:RNA polymerase II, core complex"/>
    <property type="evidence" value="ECO:0007669"/>
    <property type="project" value="TreeGrafter"/>
</dbReference>
<evidence type="ECO:0000256" key="4">
    <source>
        <dbReference type="ARBA" id="ARBA00025765"/>
    </source>
</evidence>
<feature type="domain" description="RNA polymerase subunit H/Rpb5 C-terminal" evidence="5">
    <location>
        <begin position="115"/>
        <end position="147"/>
    </location>
</feature>
<evidence type="ECO:0000256" key="1">
    <source>
        <dbReference type="ARBA" id="ARBA00004123"/>
    </source>
</evidence>
<keyword evidence="2" id="KW-0804">Transcription</keyword>
<dbReference type="GO" id="GO:0005736">
    <property type="term" value="C:RNA polymerase I complex"/>
    <property type="evidence" value="ECO:0007669"/>
    <property type="project" value="TreeGrafter"/>
</dbReference>
<sequence length="277" mass="31092">MLADRNYDVSETELSMSKTDFKSEFGEHFRREQLEIQKTHKDNPSEKICVFFYDDAKLGVKAVRSVFDRMVTENFTRGILVCQRQLSPSGRKGVTLSNSLRNCHLEVFLEADLIVNITRHERVPEHQVLTNAEKKALLKRYTVKEEQHCESLLSRFSIPAICLSWNLLKLMTRPEKPPGTGAILICSAAHLTATGSLRAATLPRILINDPIARYYGLNRGQVVRIIRPNASLVKAEPPPARSDNALIAMKGIFCWKQTKATAALSMSVGVASNLDLK</sequence>
<keyword evidence="8" id="KW-1185">Reference proteome</keyword>
<evidence type="ECO:0000256" key="2">
    <source>
        <dbReference type="ARBA" id="ARBA00023163"/>
    </source>
</evidence>
<dbReference type="GO" id="GO:0042797">
    <property type="term" value="P:tRNA transcription by RNA polymerase III"/>
    <property type="evidence" value="ECO:0007669"/>
    <property type="project" value="TreeGrafter"/>
</dbReference>
<proteinExistence type="inferred from homology"/>
<dbReference type="Gene3D" id="3.90.940.20">
    <property type="entry name" value="RPB5-like RNA polymerase subunit"/>
    <property type="match status" value="2"/>
</dbReference>
<dbReference type="GO" id="GO:0006366">
    <property type="term" value="P:transcription by RNA polymerase II"/>
    <property type="evidence" value="ECO:0007669"/>
    <property type="project" value="TreeGrafter"/>
</dbReference>
<dbReference type="AlphaFoldDB" id="A0A2Z6P3Y6"/>
<dbReference type="SUPFAM" id="SSF53036">
    <property type="entry name" value="Eukaryotic RPB5 N-terminal domain"/>
    <property type="match status" value="1"/>
</dbReference>